<evidence type="ECO:0000313" key="1">
    <source>
        <dbReference type="Proteomes" id="UP000887565"/>
    </source>
</evidence>
<accession>A0A915KBB7</accession>
<protein>
    <submittedName>
        <fullName evidence="2">Uncharacterized protein</fullName>
    </submittedName>
</protein>
<organism evidence="1 2">
    <name type="scientific">Romanomermis culicivorax</name>
    <name type="common">Nematode worm</name>
    <dbReference type="NCBI Taxonomy" id="13658"/>
    <lineage>
        <taxon>Eukaryota</taxon>
        <taxon>Metazoa</taxon>
        <taxon>Ecdysozoa</taxon>
        <taxon>Nematoda</taxon>
        <taxon>Enoplea</taxon>
        <taxon>Dorylaimia</taxon>
        <taxon>Mermithida</taxon>
        <taxon>Mermithoidea</taxon>
        <taxon>Mermithidae</taxon>
        <taxon>Romanomermis</taxon>
    </lineage>
</organism>
<name>A0A915KBB7_ROMCU</name>
<dbReference type="AlphaFoldDB" id="A0A915KBB7"/>
<evidence type="ECO:0000313" key="2">
    <source>
        <dbReference type="WBParaSite" id="nRc.2.0.1.t35214-RA"/>
    </source>
</evidence>
<keyword evidence="1" id="KW-1185">Reference proteome</keyword>
<reference evidence="2" key="1">
    <citation type="submission" date="2022-11" db="UniProtKB">
        <authorList>
            <consortium name="WormBaseParasite"/>
        </authorList>
    </citation>
    <scope>IDENTIFICATION</scope>
</reference>
<dbReference type="WBParaSite" id="nRc.2.0.1.t35214-RA">
    <property type="protein sequence ID" value="nRc.2.0.1.t35214-RA"/>
    <property type="gene ID" value="nRc.2.0.1.g35214"/>
</dbReference>
<sequence>MLDISVYIHDEKILPHPEGRCPERGLNDVFGFSRLLLDALKIVKNPIEERDDAPNETRDKIVK</sequence>
<proteinExistence type="predicted"/>
<dbReference type="Proteomes" id="UP000887565">
    <property type="component" value="Unplaced"/>
</dbReference>